<dbReference type="PANTHER" id="PTHR39165">
    <property type="entry name" value="IG HYPOTHETICAL 17883"/>
    <property type="match status" value="1"/>
</dbReference>
<dbReference type="Pfam" id="PF04306">
    <property type="entry name" value="DUF456"/>
    <property type="match status" value="1"/>
</dbReference>
<feature type="transmembrane region" description="Helical" evidence="1">
    <location>
        <begin position="25"/>
        <end position="58"/>
    </location>
</feature>
<feature type="transmembrane region" description="Helical" evidence="1">
    <location>
        <begin position="70"/>
        <end position="88"/>
    </location>
</feature>
<feature type="transmembrane region" description="Helical" evidence="1">
    <location>
        <begin position="108"/>
        <end position="136"/>
    </location>
</feature>
<keyword evidence="1" id="KW-0812">Transmembrane</keyword>
<dbReference type="EMBL" id="JAPDDS010000006">
    <property type="protein sequence ID" value="MCW1885588.1"/>
    <property type="molecule type" value="Genomic_DNA"/>
</dbReference>
<protein>
    <submittedName>
        <fullName evidence="2">DUF456 domain-containing protein</fullName>
    </submittedName>
</protein>
<evidence type="ECO:0000313" key="3">
    <source>
        <dbReference type="Proteomes" id="UP001207930"/>
    </source>
</evidence>
<organism evidence="2 3">
    <name type="scientific">Luteolibacter flavescens</name>
    <dbReference type="NCBI Taxonomy" id="1859460"/>
    <lineage>
        <taxon>Bacteria</taxon>
        <taxon>Pseudomonadati</taxon>
        <taxon>Verrucomicrobiota</taxon>
        <taxon>Verrucomicrobiia</taxon>
        <taxon>Verrucomicrobiales</taxon>
        <taxon>Verrucomicrobiaceae</taxon>
        <taxon>Luteolibacter</taxon>
    </lineage>
</organism>
<comment type="caution">
    <text evidence="2">The sequence shown here is derived from an EMBL/GenBank/DDBJ whole genome shotgun (WGS) entry which is preliminary data.</text>
</comment>
<gene>
    <name evidence="2" type="ORF">OKA04_12685</name>
</gene>
<feature type="transmembrane region" description="Helical" evidence="1">
    <location>
        <begin position="148"/>
        <end position="179"/>
    </location>
</feature>
<dbReference type="InterPro" id="IPR007403">
    <property type="entry name" value="DUF456"/>
</dbReference>
<keyword evidence="1" id="KW-0472">Membrane</keyword>
<evidence type="ECO:0000256" key="1">
    <source>
        <dbReference type="SAM" id="Phobius"/>
    </source>
</evidence>
<sequence length="185" mass="19854">MWEAITQWWEAFMHWGGWGTVGSGLAWIVTSCLLIAGLIGCIIPILPGHLILLMAAIAHRLMLGREESGMEWWTFVILTLLMAISQALEFAAGAAGTKWFGGTKWGAWGALVGGIVGMFFFPLGLILGPLIGAFVLEKWGAKQELKPAAVSGVGSVVGTVAGMGMKLAIGIVMILWFFIDCFWIG</sequence>
<proteinExistence type="predicted"/>
<dbReference type="PANTHER" id="PTHR39165:SF1">
    <property type="entry name" value="DUF456 DOMAIN-CONTAINING PROTEIN"/>
    <property type="match status" value="1"/>
</dbReference>
<name>A0ABT3FPU9_9BACT</name>
<dbReference type="Proteomes" id="UP001207930">
    <property type="component" value="Unassembled WGS sequence"/>
</dbReference>
<dbReference type="RefSeq" id="WP_264501543.1">
    <property type="nucleotide sequence ID" value="NZ_JAPDDS010000006.1"/>
</dbReference>
<reference evidence="2 3" key="1">
    <citation type="submission" date="2022-10" db="EMBL/GenBank/DDBJ databases">
        <title>Luteolibacter flavescens strain MCCC 1K03193, whole genome shotgun sequencing project.</title>
        <authorList>
            <person name="Zhao G."/>
            <person name="Shen L."/>
        </authorList>
    </citation>
    <scope>NUCLEOTIDE SEQUENCE [LARGE SCALE GENOMIC DNA]</scope>
    <source>
        <strain evidence="2 3">MCCC 1K03193</strain>
    </source>
</reference>
<keyword evidence="1" id="KW-1133">Transmembrane helix</keyword>
<keyword evidence="3" id="KW-1185">Reference proteome</keyword>
<evidence type="ECO:0000313" key="2">
    <source>
        <dbReference type="EMBL" id="MCW1885588.1"/>
    </source>
</evidence>
<accession>A0ABT3FPU9</accession>